<accession>A0A2A2M2G5</accession>
<dbReference type="Proteomes" id="UP000218231">
    <property type="component" value="Unassembled WGS sequence"/>
</dbReference>
<keyword evidence="5" id="KW-1185">Reference proteome</keyword>
<dbReference type="EMBL" id="LIAE01006105">
    <property type="protein sequence ID" value="PAV92638.1"/>
    <property type="molecule type" value="Genomic_DNA"/>
</dbReference>
<dbReference type="SMART" id="SM00674">
    <property type="entry name" value="CENPB"/>
    <property type="match status" value="1"/>
</dbReference>
<dbReference type="Pfam" id="PF03221">
    <property type="entry name" value="HTH_Tnp_Tc5"/>
    <property type="match status" value="1"/>
</dbReference>
<feature type="region of interest" description="Disordered" evidence="2">
    <location>
        <begin position="76"/>
        <end position="98"/>
    </location>
</feature>
<keyword evidence="1" id="KW-0238">DNA-binding</keyword>
<dbReference type="PROSITE" id="PS51253">
    <property type="entry name" value="HTH_CENPB"/>
    <property type="match status" value="1"/>
</dbReference>
<dbReference type="STRING" id="2018661.A0A2A2M2G5"/>
<feature type="domain" description="HTH CENPB-type" evidence="3">
    <location>
        <begin position="159"/>
        <end position="231"/>
    </location>
</feature>
<dbReference type="AlphaFoldDB" id="A0A2A2M2G5"/>
<proteinExistence type="predicted"/>
<evidence type="ECO:0000256" key="1">
    <source>
        <dbReference type="ARBA" id="ARBA00023125"/>
    </source>
</evidence>
<organism evidence="4 5">
    <name type="scientific">Diploscapter pachys</name>
    <dbReference type="NCBI Taxonomy" id="2018661"/>
    <lineage>
        <taxon>Eukaryota</taxon>
        <taxon>Metazoa</taxon>
        <taxon>Ecdysozoa</taxon>
        <taxon>Nematoda</taxon>
        <taxon>Chromadorea</taxon>
        <taxon>Rhabditida</taxon>
        <taxon>Rhabditina</taxon>
        <taxon>Rhabditomorpha</taxon>
        <taxon>Rhabditoidea</taxon>
        <taxon>Rhabditidae</taxon>
        <taxon>Diploscapter</taxon>
    </lineage>
</organism>
<evidence type="ECO:0000259" key="3">
    <source>
        <dbReference type="PROSITE" id="PS51253"/>
    </source>
</evidence>
<name>A0A2A2M2G5_9BILA</name>
<comment type="caution">
    <text evidence="4">The sequence shown here is derived from an EMBL/GenBank/DDBJ whole genome shotgun (WGS) entry which is preliminary data.</text>
</comment>
<dbReference type="GO" id="GO:0003677">
    <property type="term" value="F:DNA binding"/>
    <property type="evidence" value="ECO:0007669"/>
    <property type="project" value="UniProtKB-KW"/>
</dbReference>
<reference evidence="4 5" key="1">
    <citation type="journal article" date="2017" name="Curr. Biol.">
        <title>Genome architecture and evolution of a unichromosomal asexual nematode.</title>
        <authorList>
            <person name="Fradin H."/>
            <person name="Zegar C."/>
            <person name="Gutwein M."/>
            <person name="Lucas J."/>
            <person name="Kovtun M."/>
            <person name="Corcoran D."/>
            <person name="Baugh L.R."/>
            <person name="Kiontke K."/>
            <person name="Gunsalus K."/>
            <person name="Fitch D.H."/>
            <person name="Piano F."/>
        </authorList>
    </citation>
    <scope>NUCLEOTIDE SEQUENCE [LARGE SCALE GENOMIC DNA]</scope>
    <source>
        <strain evidence="4">PF1309</strain>
    </source>
</reference>
<dbReference type="OrthoDB" id="5876883at2759"/>
<gene>
    <name evidence="4" type="ORF">WR25_20079</name>
</gene>
<evidence type="ECO:0000313" key="5">
    <source>
        <dbReference type="Proteomes" id="UP000218231"/>
    </source>
</evidence>
<protein>
    <recommendedName>
        <fullName evidence="3">HTH CENPB-type domain-containing protein</fullName>
    </recommendedName>
</protein>
<dbReference type="InterPro" id="IPR006600">
    <property type="entry name" value="HTH_CenpB_DNA-bd_dom"/>
</dbReference>
<sequence>MRLQWVFSSLAKQHGCTVTPDVSDGQLDREERKLASRLDELAKLHLTGIPSHVFVRFSFKQSRVLALKLFGGDVESEEEEEMASSEESDLEWEGEDEESTEEDKHWAAALAFYKSGNMSERADKRKRGTRSLTEMSKMYRFIRGEKEMRLLREYASSGIAPKSRTTRLKELSEAFRDVVFDMMDHGLPLHDTDLRTLAIRENQKQNLVKNFKASSWWVHHWKRRYGVSSRKVTKFVTRKHKVDKTKQKEIEDKFVQEIKAYMAANPSSVVLNYDQTGVQKELRSQRTLARKGEKKVEVLASSSSALTHSHTLMPGIDHTGGINKTLFVQTAEPSGKFPTKMPPVPDNIYLTCGTSHIMGYKTMEEFFAHVAFKDLPQECLLLLDSWGCFRKHSEITKHFPPGHSIEIKNIPAGATSRIQPLDMAFNRQLKVVIRRIHDHAIIAHADTFSVAKRENSMKIFSQIHWAFCHSRFIPNRVFAFYKCGYIDICPPRSPSYTEVLFGEGTKGFCSSYACRAAGFVMCVYCEKPYCFLCYFQNMHRCC</sequence>
<evidence type="ECO:0000256" key="2">
    <source>
        <dbReference type="SAM" id="MobiDB-lite"/>
    </source>
</evidence>
<evidence type="ECO:0000313" key="4">
    <source>
        <dbReference type="EMBL" id="PAV92638.1"/>
    </source>
</evidence>